<keyword evidence="1" id="KW-0547">Nucleotide-binding</keyword>
<evidence type="ECO:0000313" key="6">
    <source>
        <dbReference type="EMBL" id="SKB38730.1"/>
    </source>
</evidence>
<dbReference type="PANTHER" id="PTHR11361">
    <property type="entry name" value="DNA MISMATCH REPAIR PROTEIN MUTS FAMILY MEMBER"/>
    <property type="match status" value="1"/>
</dbReference>
<dbReference type="Gene3D" id="3.40.50.300">
    <property type="entry name" value="P-loop containing nucleotide triphosphate hydrolases"/>
    <property type="match status" value="1"/>
</dbReference>
<dbReference type="GO" id="GO:0005524">
    <property type="term" value="F:ATP binding"/>
    <property type="evidence" value="ECO:0007669"/>
    <property type="project" value="UniProtKB-KW"/>
</dbReference>
<keyword evidence="4" id="KW-0812">Transmembrane</keyword>
<evidence type="ECO:0000256" key="3">
    <source>
        <dbReference type="ARBA" id="ARBA00023125"/>
    </source>
</evidence>
<dbReference type="AlphaFoldDB" id="A0A1T5AVB8"/>
<keyword evidence="3" id="KW-0238">DNA-binding</keyword>
<dbReference type="InterPro" id="IPR045076">
    <property type="entry name" value="MutS"/>
</dbReference>
<evidence type="ECO:0000259" key="5">
    <source>
        <dbReference type="SMART" id="SM00534"/>
    </source>
</evidence>
<sequence>MIKFPKIYIDSIKAKLSSNRNNKNDSDKQKFYNFDIISYYHRFKINSAEDITVDDKTVADIDFYEVFKFLDYTKSKVGQQFFFNRLLTLDSRKDFVEQEKWITYFSQNKKDKIIIERILSKLDKHESYYITNLFLDEYIGKPKHYDILKFLCFLPAVFFLMTFISKIFYFLLGISIVLNLILHYRFKKYIYLYKDSVSQLLILINVVNEIVNLGLFSNEATSLLKSKKSLETLKKKMIVFRIEKIGDSDIFEILFLIAEYIKIIFLIEPLIIFDVLSQLKSKKDDVRNLYEFIGEIDSYISILELRESVRYYCIPESKEKFKTLSFVDIYHPLIEDCVPNSLEINGKSILLTGSNMAGKTTFIRCVAISTLLAQTINTCFAREFKYCPMNILSAIRISDDLLNERSYYFEEVLTIKNMIAQNLEKGGNIFLLDEIFKGTNTLERISAGKAVLSYLAKEDSNVVFVSTHDVELADLLRDLYDLYHFTEIIQNDQISFDYKLKKGSLATRNAIRILEINDYPKEIINDAKETFSCLCQDS</sequence>
<keyword evidence="2" id="KW-0067">ATP-binding</keyword>
<dbReference type="PANTHER" id="PTHR11361:SF152">
    <property type="entry name" value="DNA MISMATCH REPAIR PROTEIN"/>
    <property type="match status" value="1"/>
</dbReference>
<keyword evidence="7" id="KW-1185">Reference proteome</keyword>
<dbReference type="GO" id="GO:0140664">
    <property type="term" value="F:ATP-dependent DNA damage sensor activity"/>
    <property type="evidence" value="ECO:0007669"/>
    <property type="project" value="InterPro"/>
</dbReference>
<evidence type="ECO:0000256" key="1">
    <source>
        <dbReference type="ARBA" id="ARBA00022741"/>
    </source>
</evidence>
<name>A0A1T5AVB8_9BACT</name>
<dbReference type="EMBL" id="FUYQ01000004">
    <property type="protein sequence ID" value="SKB38730.1"/>
    <property type="molecule type" value="Genomic_DNA"/>
</dbReference>
<dbReference type="GO" id="GO:0005829">
    <property type="term" value="C:cytosol"/>
    <property type="evidence" value="ECO:0007669"/>
    <property type="project" value="TreeGrafter"/>
</dbReference>
<evidence type="ECO:0000256" key="4">
    <source>
        <dbReference type="SAM" id="Phobius"/>
    </source>
</evidence>
<reference evidence="7" key="1">
    <citation type="submission" date="2017-02" db="EMBL/GenBank/DDBJ databases">
        <authorList>
            <person name="Varghese N."/>
            <person name="Submissions S."/>
        </authorList>
    </citation>
    <scope>NUCLEOTIDE SEQUENCE [LARGE SCALE GENOMIC DNA]</scope>
    <source>
        <strain evidence="7">DSM 24967</strain>
    </source>
</reference>
<accession>A0A1T5AVB8</accession>
<keyword evidence="4" id="KW-0472">Membrane</keyword>
<proteinExistence type="predicted"/>
<dbReference type="RefSeq" id="WP_079682574.1">
    <property type="nucleotide sequence ID" value="NZ_FUYQ01000004.1"/>
</dbReference>
<organism evidence="6 7">
    <name type="scientific">Parabacteroides chartae</name>
    <dbReference type="NCBI Taxonomy" id="1037355"/>
    <lineage>
        <taxon>Bacteria</taxon>
        <taxon>Pseudomonadati</taxon>
        <taxon>Bacteroidota</taxon>
        <taxon>Bacteroidia</taxon>
        <taxon>Bacteroidales</taxon>
        <taxon>Tannerellaceae</taxon>
        <taxon>Parabacteroides</taxon>
    </lineage>
</organism>
<gene>
    <name evidence="6" type="ORF">SAMN05660349_00900</name>
</gene>
<keyword evidence="4" id="KW-1133">Transmembrane helix</keyword>
<dbReference type="GO" id="GO:0006298">
    <property type="term" value="P:mismatch repair"/>
    <property type="evidence" value="ECO:0007669"/>
    <property type="project" value="InterPro"/>
</dbReference>
<dbReference type="Proteomes" id="UP000190852">
    <property type="component" value="Unassembled WGS sequence"/>
</dbReference>
<dbReference type="SUPFAM" id="SSF52540">
    <property type="entry name" value="P-loop containing nucleoside triphosphate hydrolases"/>
    <property type="match status" value="1"/>
</dbReference>
<dbReference type="SMART" id="SM00534">
    <property type="entry name" value="MUTSac"/>
    <property type="match status" value="1"/>
</dbReference>
<feature type="transmembrane region" description="Helical" evidence="4">
    <location>
        <begin position="167"/>
        <end position="184"/>
    </location>
</feature>
<evidence type="ECO:0000313" key="7">
    <source>
        <dbReference type="Proteomes" id="UP000190852"/>
    </source>
</evidence>
<dbReference type="InterPro" id="IPR027417">
    <property type="entry name" value="P-loop_NTPase"/>
</dbReference>
<evidence type="ECO:0000256" key="2">
    <source>
        <dbReference type="ARBA" id="ARBA00022840"/>
    </source>
</evidence>
<feature type="domain" description="DNA mismatch repair proteins mutS family" evidence="5">
    <location>
        <begin position="346"/>
        <end position="532"/>
    </location>
</feature>
<dbReference type="InterPro" id="IPR000432">
    <property type="entry name" value="DNA_mismatch_repair_MutS_C"/>
</dbReference>
<feature type="transmembrane region" description="Helical" evidence="4">
    <location>
        <begin position="253"/>
        <end position="273"/>
    </location>
</feature>
<protein>
    <submittedName>
        <fullName evidence="6">MutS domain V</fullName>
    </submittedName>
</protein>
<dbReference type="GO" id="GO:0030983">
    <property type="term" value="F:mismatched DNA binding"/>
    <property type="evidence" value="ECO:0007669"/>
    <property type="project" value="InterPro"/>
</dbReference>
<dbReference type="Pfam" id="PF00488">
    <property type="entry name" value="MutS_V"/>
    <property type="match status" value="1"/>
</dbReference>